<organism evidence="9 10">
    <name type="scientific">Trachymyrmex cornetzi</name>
    <dbReference type="NCBI Taxonomy" id="471704"/>
    <lineage>
        <taxon>Eukaryota</taxon>
        <taxon>Metazoa</taxon>
        <taxon>Ecdysozoa</taxon>
        <taxon>Arthropoda</taxon>
        <taxon>Hexapoda</taxon>
        <taxon>Insecta</taxon>
        <taxon>Pterygota</taxon>
        <taxon>Neoptera</taxon>
        <taxon>Endopterygota</taxon>
        <taxon>Hymenoptera</taxon>
        <taxon>Apocrita</taxon>
        <taxon>Aculeata</taxon>
        <taxon>Formicoidea</taxon>
        <taxon>Formicidae</taxon>
        <taxon>Myrmicinae</taxon>
        <taxon>Trachymyrmex</taxon>
    </lineage>
</organism>
<dbReference type="InterPro" id="IPR033942">
    <property type="entry name" value="IMPase"/>
</dbReference>
<dbReference type="GO" id="GO:0006021">
    <property type="term" value="P:inositol biosynthetic process"/>
    <property type="evidence" value="ECO:0007669"/>
    <property type="project" value="UniProtKB-UniPathway"/>
</dbReference>
<evidence type="ECO:0000256" key="4">
    <source>
        <dbReference type="ARBA" id="ARBA00013106"/>
    </source>
</evidence>
<dbReference type="GO" id="GO:0046872">
    <property type="term" value="F:metal ion binding"/>
    <property type="evidence" value="ECO:0007669"/>
    <property type="project" value="UniProtKB-KW"/>
</dbReference>
<dbReference type="PANTHER" id="PTHR20854:SF25">
    <property type="entry name" value="INOSITOL-1-MONOPHOSPHATASE"/>
    <property type="match status" value="1"/>
</dbReference>
<evidence type="ECO:0000256" key="7">
    <source>
        <dbReference type="ARBA" id="ARBA00022842"/>
    </source>
</evidence>
<evidence type="ECO:0000256" key="5">
    <source>
        <dbReference type="ARBA" id="ARBA00022723"/>
    </source>
</evidence>
<evidence type="ECO:0000256" key="1">
    <source>
        <dbReference type="ARBA" id="ARBA00001946"/>
    </source>
</evidence>
<reference evidence="9 10" key="1">
    <citation type="submission" date="2015-09" db="EMBL/GenBank/DDBJ databases">
        <title>Trachymyrmex cornetzi WGS genome.</title>
        <authorList>
            <person name="Nygaard S."/>
            <person name="Hu H."/>
            <person name="Boomsma J."/>
            <person name="Zhang G."/>
        </authorList>
    </citation>
    <scope>NUCLEOTIDE SEQUENCE [LARGE SCALE GENOMIC DNA]</scope>
    <source>
        <strain evidence="9">Tcor2-1</strain>
        <tissue evidence="9">Whole body</tissue>
    </source>
</reference>
<feature type="binding site" evidence="8">
    <location>
        <position position="221"/>
    </location>
    <ligand>
        <name>Mg(2+)</name>
        <dbReference type="ChEBI" id="CHEBI:18420"/>
        <label>1</label>
        <note>catalytic</note>
    </ligand>
</feature>
<evidence type="ECO:0000313" key="10">
    <source>
        <dbReference type="Proteomes" id="UP000078492"/>
    </source>
</evidence>
<dbReference type="GO" id="GO:0008934">
    <property type="term" value="F:inositol monophosphate 1-phosphatase activity"/>
    <property type="evidence" value="ECO:0007669"/>
    <property type="project" value="InterPro"/>
</dbReference>
<dbReference type="FunFam" id="3.30.540.10:FF:000004">
    <property type="entry name" value="Inositol-1-monophosphatase"/>
    <property type="match status" value="2"/>
</dbReference>
<protein>
    <recommendedName>
        <fullName evidence="4">inositol-phosphate phosphatase</fullName>
        <ecNumber evidence="4">3.1.3.25</ecNumber>
    </recommendedName>
</protein>
<dbReference type="PANTHER" id="PTHR20854">
    <property type="entry name" value="INOSITOL MONOPHOSPHATASE"/>
    <property type="match status" value="1"/>
</dbReference>
<keyword evidence="6" id="KW-0378">Hydrolase</keyword>
<dbReference type="PROSITE" id="PS00630">
    <property type="entry name" value="IMP_2"/>
    <property type="match status" value="2"/>
</dbReference>
<proteinExistence type="inferred from homology"/>
<keyword evidence="5 8" id="KW-0479">Metal-binding</keyword>
<dbReference type="STRING" id="471704.A0A195DI01"/>
<feature type="binding site" evidence="8">
    <location>
        <position position="71"/>
    </location>
    <ligand>
        <name>Mg(2+)</name>
        <dbReference type="ChEBI" id="CHEBI:18420"/>
        <label>1</label>
        <note>catalytic</note>
    </ligand>
</feature>
<dbReference type="PRINTS" id="PR00378">
    <property type="entry name" value="LIIMPHPHTASE"/>
</dbReference>
<comment type="pathway">
    <text evidence="2">Polyol metabolism; myo-inositol biosynthesis; myo-inositol from D-glucose 6-phosphate: step 2/2.</text>
</comment>
<dbReference type="InterPro" id="IPR020552">
    <property type="entry name" value="Inositol_monoPase_Li-sen"/>
</dbReference>
<comment type="similarity">
    <text evidence="3">Belongs to the inositol monophosphatase superfamily.</text>
</comment>
<feature type="binding site" evidence="8">
    <location>
        <position position="90"/>
    </location>
    <ligand>
        <name>Mg(2+)</name>
        <dbReference type="ChEBI" id="CHEBI:18420"/>
        <label>2</label>
    </ligand>
</feature>
<accession>A0A195DI01</accession>
<dbReference type="PROSITE" id="PS00629">
    <property type="entry name" value="IMP_1"/>
    <property type="match status" value="2"/>
</dbReference>
<dbReference type="InterPro" id="IPR020550">
    <property type="entry name" value="Inositol_monophosphatase_CS"/>
</dbReference>
<dbReference type="FunFam" id="3.40.190.80:FF:000002">
    <property type="entry name" value="Inositol-1-monophosphatase"/>
    <property type="match status" value="1"/>
</dbReference>
<dbReference type="GO" id="GO:0046854">
    <property type="term" value="P:phosphatidylinositol phosphate biosynthetic process"/>
    <property type="evidence" value="ECO:0007669"/>
    <property type="project" value="InterPro"/>
</dbReference>
<name>A0A195DI01_9HYME</name>
<dbReference type="Proteomes" id="UP000078492">
    <property type="component" value="Unassembled WGS sequence"/>
</dbReference>
<dbReference type="SUPFAM" id="SSF56655">
    <property type="entry name" value="Carbohydrate phosphatase"/>
    <property type="match status" value="2"/>
</dbReference>
<evidence type="ECO:0000256" key="2">
    <source>
        <dbReference type="ARBA" id="ARBA00005152"/>
    </source>
</evidence>
<dbReference type="EMBL" id="KQ980824">
    <property type="protein sequence ID" value="KYN12467.1"/>
    <property type="molecule type" value="Genomic_DNA"/>
</dbReference>
<sequence>MARYAEDVYYETAIKLTREAAQILRDSINGFKHIKEKLGDWDLVTEYDRQIEDTIIGGLKRAFSNHRFIAEESTGKDLPELTDAPTWIIDPIDGTTNFIHGFPHTCVVIGLAVKKEMVLGIVYNPILEQLFTARKGRGAFLNGKPIQVSKIQELSKALVCMESGFIKVDDLREKTVERIQTIVKAAQGIRTLGVAALTLCYIALGIVEAYYIEGPGISTWDIAAASLIISEAGGVVVDRITGKPIDIMKPRAVAACNEGIARDVVRLIREADHRVDMRTKFELNHAEKGQRRLGKMYELNNFDEYYRIAEELVLYAGKIIEDGINSRKNIKSKGIDWDLVTEYDRKIEDKLIKQLSIQFPSHKFIGEETAAKEGCLPQLTNDPTWIIDPIDGTTNFVHRFPHTCISLALLVNKKVEIGIIYNPLMGQFFSARRHCGAFLNGKPIKTSDMRDISQSLVAMEPWLAKDPQYLASVYSRMHAFVQGTHGIRSLGTAALTLCYVAMGAVEAYHIEGIDAWDVAAGKLIIEEAGGVVIDTDGGELDLMTPKVIAACNQQIAQQLVDLIKKADCEILNKNLN</sequence>
<dbReference type="EC" id="3.1.3.25" evidence="4"/>
<keyword evidence="10" id="KW-1185">Reference proteome</keyword>
<feature type="binding site" evidence="8">
    <location>
        <position position="93"/>
    </location>
    <ligand>
        <name>Mg(2+)</name>
        <dbReference type="ChEBI" id="CHEBI:18420"/>
        <label>2</label>
    </ligand>
</feature>
<dbReference type="InterPro" id="IPR000760">
    <property type="entry name" value="Inositol_monophosphatase-like"/>
</dbReference>
<dbReference type="Pfam" id="PF00459">
    <property type="entry name" value="Inositol_P"/>
    <property type="match status" value="2"/>
</dbReference>
<dbReference type="AlphaFoldDB" id="A0A195DI01"/>
<evidence type="ECO:0000256" key="3">
    <source>
        <dbReference type="ARBA" id="ARBA00009759"/>
    </source>
</evidence>
<dbReference type="CDD" id="cd01639">
    <property type="entry name" value="IMPase"/>
    <property type="match status" value="2"/>
</dbReference>
<comment type="cofactor">
    <cofactor evidence="1 8">
        <name>Mg(2+)</name>
        <dbReference type="ChEBI" id="CHEBI:18420"/>
    </cofactor>
</comment>
<evidence type="ECO:0000256" key="8">
    <source>
        <dbReference type="PIRSR" id="PIRSR600760-2"/>
    </source>
</evidence>
<dbReference type="Gene3D" id="3.30.540.10">
    <property type="entry name" value="Fructose-1,6-Bisphosphatase, subunit A, domain 1"/>
    <property type="match status" value="2"/>
</dbReference>
<dbReference type="Gene3D" id="3.40.190.80">
    <property type="match status" value="2"/>
</dbReference>
<keyword evidence="7 8" id="KW-0460">Magnesium</keyword>
<evidence type="ECO:0000313" key="9">
    <source>
        <dbReference type="EMBL" id="KYN12467.1"/>
    </source>
</evidence>
<gene>
    <name evidence="9" type="ORF">ALC57_15194</name>
</gene>
<dbReference type="UniPathway" id="UPA00823">
    <property type="reaction ID" value="UER00788"/>
</dbReference>
<evidence type="ECO:0000256" key="6">
    <source>
        <dbReference type="ARBA" id="ARBA00022801"/>
    </source>
</evidence>
<dbReference type="GO" id="GO:0007165">
    <property type="term" value="P:signal transduction"/>
    <property type="evidence" value="ECO:0007669"/>
    <property type="project" value="TreeGrafter"/>
</dbReference>
<dbReference type="InterPro" id="IPR020583">
    <property type="entry name" value="Inositol_monoP_metal-BS"/>
</dbReference>
<feature type="binding site" evidence="8">
    <location>
        <position position="92"/>
    </location>
    <ligand>
        <name>Mg(2+)</name>
        <dbReference type="ChEBI" id="CHEBI:18420"/>
        <label>1</label>
        <note>catalytic</note>
    </ligand>
</feature>
<dbReference type="PRINTS" id="PR00377">
    <property type="entry name" value="IMPHPHTASES"/>
</dbReference>